<feature type="transmembrane region" description="Helical" evidence="5">
    <location>
        <begin position="86"/>
        <end position="106"/>
    </location>
</feature>
<dbReference type="EMBL" id="CP041186">
    <property type="protein sequence ID" value="QDG50720.1"/>
    <property type="molecule type" value="Genomic_DNA"/>
</dbReference>
<dbReference type="PANTHER" id="PTHR30221">
    <property type="entry name" value="SMALL-CONDUCTANCE MECHANOSENSITIVE CHANNEL"/>
    <property type="match status" value="1"/>
</dbReference>
<dbReference type="InterPro" id="IPR045275">
    <property type="entry name" value="MscS_archaea/bacteria_type"/>
</dbReference>
<evidence type="ECO:0000256" key="3">
    <source>
        <dbReference type="ARBA" id="ARBA00022989"/>
    </source>
</evidence>
<accession>A0A4Y6PR46</accession>
<dbReference type="RefSeq" id="WP_141197212.1">
    <property type="nucleotide sequence ID" value="NZ_CP041186.1"/>
</dbReference>
<dbReference type="GO" id="GO:0008381">
    <property type="term" value="F:mechanosensitive monoatomic ion channel activity"/>
    <property type="evidence" value="ECO:0007669"/>
    <property type="project" value="InterPro"/>
</dbReference>
<sequence>MDPQQTQAASQVASQVAGEAVPLFLQPVWALSIFLGAVLISLGIGYLARLPGLRRVRHWLLLTRVLVWTVAVFNTVFALFRPVTEHWVWLGVLVLGLMALAGIDWLRNVAAGLAVAFESHFHVGDMVRFGNVEGEVVNLGTRAVTMRAPDGTLHQIPNESLTRDAVTHLEADGEAACEIVVALPKGVSPERALKLAQQAAFLTPLASPHHRPDVFLDVDRNAGGGIQLHIRGFAFDPGHREHFRSDVVARIHDMLRIESAPS</sequence>
<evidence type="ECO:0000313" key="8">
    <source>
        <dbReference type="Proteomes" id="UP000315995"/>
    </source>
</evidence>
<dbReference type="OrthoDB" id="5506488at2"/>
<feature type="transmembrane region" description="Helical" evidence="5">
    <location>
        <begin position="28"/>
        <end position="47"/>
    </location>
</feature>
<keyword evidence="3 5" id="KW-1133">Transmembrane helix</keyword>
<dbReference type="Gene3D" id="2.30.30.60">
    <property type="match status" value="1"/>
</dbReference>
<comment type="subcellular location">
    <subcellularLocation>
        <location evidence="1">Membrane</location>
    </subcellularLocation>
</comment>
<dbReference type="SUPFAM" id="SSF50182">
    <property type="entry name" value="Sm-like ribonucleoproteins"/>
    <property type="match status" value="1"/>
</dbReference>
<organism evidence="7 8">
    <name type="scientific">Persicimonas caeni</name>
    <dbReference type="NCBI Taxonomy" id="2292766"/>
    <lineage>
        <taxon>Bacteria</taxon>
        <taxon>Deltaproteobacteria</taxon>
        <taxon>Bradymonadales</taxon>
        <taxon>Bradymonadaceae</taxon>
        <taxon>Persicimonas</taxon>
    </lineage>
</organism>
<evidence type="ECO:0000256" key="1">
    <source>
        <dbReference type="ARBA" id="ARBA00004370"/>
    </source>
</evidence>
<dbReference type="InterPro" id="IPR006685">
    <property type="entry name" value="MscS_channel_2nd"/>
</dbReference>
<keyword evidence="4 5" id="KW-0472">Membrane</keyword>
<dbReference type="PANTHER" id="PTHR30221:SF1">
    <property type="entry name" value="SMALL-CONDUCTANCE MECHANOSENSITIVE CHANNEL"/>
    <property type="match status" value="1"/>
</dbReference>
<evidence type="ECO:0000256" key="4">
    <source>
        <dbReference type="ARBA" id="ARBA00023136"/>
    </source>
</evidence>
<feature type="transmembrane region" description="Helical" evidence="5">
    <location>
        <begin position="59"/>
        <end position="80"/>
    </location>
</feature>
<protein>
    <submittedName>
        <fullName evidence="7">Mechanosensitive ion channel</fullName>
    </submittedName>
</protein>
<feature type="domain" description="Mechanosensitive ion channel MscS" evidence="6">
    <location>
        <begin position="105"/>
        <end position="166"/>
    </location>
</feature>
<accession>A0A5B8Y2R9</accession>
<keyword evidence="2 5" id="KW-0812">Transmembrane</keyword>
<dbReference type="Pfam" id="PF00924">
    <property type="entry name" value="MS_channel_2nd"/>
    <property type="match status" value="1"/>
</dbReference>
<reference evidence="7 8" key="1">
    <citation type="submission" date="2019-06" db="EMBL/GenBank/DDBJ databases">
        <title>Persicimonas caeni gen. nov., sp. nov., a predatory bacterium isolated from solar saltern.</title>
        <authorList>
            <person name="Wang S."/>
        </authorList>
    </citation>
    <scope>NUCLEOTIDE SEQUENCE [LARGE SCALE GENOMIC DNA]</scope>
    <source>
        <strain evidence="7 8">YN101</strain>
    </source>
</reference>
<dbReference type="InterPro" id="IPR023408">
    <property type="entry name" value="MscS_beta-dom_sf"/>
</dbReference>
<evidence type="ECO:0000256" key="2">
    <source>
        <dbReference type="ARBA" id="ARBA00022692"/>
    </source>
</evidence>
<evidence type="ECO:0000256" key="5">
    <source>
        <dbReference type="SAM" id="Phobius"/>
    </source>
</evidence>
<proteinExistence type="predicted"/>
<dbReference type="GO" id="GO:0016020">
    <property type="term" value="C:membrane"/>
    <property type="evidence" value="ECO:0007669"/>
    <property type="project" value="UniProtKB-SubCell"/>
</dbReference>
<gene>
    <name evidence="7" type="ORF">FIV42_08250</name>
</gene>
<evidence type="ECO:0000259" key="6">
    <source>
        <dbReference type="Pfam" id="PF00924"/>
    </source>
</evidence>
<keyword evidence="8" id="KW-1185">Reference proteome</keyword>
<dbReference type="InterPro" id="IPR010920">
    <property type="entry name" value="LSM_dom_sf"/>
</dbReference>
<name>A0A4Y6PR46_PERCE</name>
<evidence type="ECO:0000313" key="7">
    <source>
        <dbReference type="EMBL" id="QDG50720.1"/>
    </source>
</evidence>
<dbReference type="AlphaFoldDB" id="A0A4Y6PR46"/>
<dbReference type="Proteomes" id="UP000315995">
    <property type="component" value="Chromosome"/>
</dbReference>